<keyword evidence="3" id="KW-1185">Reference proteome</keyword>
<feature type="domain" description="HDOD" evidence="1">
    <location>
        <begin position="142"/>
        <end position="337"/>
    </location>
</feature>
<accession>A0A1T4W3P1</accession>
<dbReference type="PANTHER" id="PTHR33525:SF3">
    <property type="entry name" value="RIBONUCLEASE Y"/>
    <property type="match status" value="1"/>
</dbReference>
<dbReference type="CDD" id="cd00077">
    <property type="entry name" value="HDc"/>
    <property type="match status" value="1"/>
</dbReference>
<dbReference type="InterPro" id="IPR052340">
    <property type="entry name" value="RNase_Y/CdgJ"/>
</dbReference>
<dbReference type="EMBL" id="FUYC01000001">
    <property type="protein sequence ID" value="SKA71880.1"/>
    <property type="molecule type" value="Genomic_DNA"/>
</dbReference>
<protein>
    <submittedName>
        <fullName evidence="2">HD-like signal output (HDOD) domain, no enzymatic activity</fullName>
    </submittedName>
</protein>
<dbReference type="SUPFAM" id="SSF109604">
    <property type="entry name" value="HD-domain/PDEase-like"/>
    <property type="match status" value="1"/>
</dbReference>
<name>A0A1T4W3P1_9BACT</name>
<reference evidence="2 3" key="1">
    <citation type="submission" date="2017-02" db="EMBL/GenBank/DDBJ databases">
        <authorList>
            <person name="Peterson S.W."/>
        </authorList>
    </citation>
    <scope>NUCLEOTIDE SEQUENCE [LARGE SCALE GENOMIC DNA]</scope>
    <source>
        <strain evidence="2 3">DSM 16080</strain>
    </source>
</reference>
<dbReference type="InterPro" id="IPR003607">
    <property type="entry name" value="HD/PDEase_dom"/>
</dbReference>
<dbReference type="PROSITE" id="PS51833">
    <property type="entry name" value="HDOD"/>
    <property type="match status" value="1"/>
</dbReference>
<dbReference type="Gene3D" id="1.10.3210.10">
    <property type="entry name" value="Hypothetical protein af1432"/>
    <property type="match status" value="1"/>
</dbReference>
<evidence type="ECO:0000313" key="3">
    <source>
        <dbReference type="Proteomes" id="UP000190027"/>
    </source>
</evidence>
<dbReference type="Proteomes" id="UP000190027">
    <property type="component" value="Unassembled WGS sequence"/>
</dbReference>
<evidence type="ECO:0000313" key="2">
    <source>
        <dbReference type="EMBL" id="SKA71880.1"/>
    </source>
</evidence>
<evidence type="ECO:0000259" key="1">
    <source>
        <dbReference type="PROSITE" id="PS51833"/>
    </source>
</evidence>
<proteinExistence type="predicted"/>
<dbReference type="OrthoDB" id="9803649at2"/>
<dbReference type="PANTHER" id="PTHR33525">
    <property type="match status" value="1"/>
</dbReference>
<dbReference type="InterPro" id="IPR013976">
    <property type="entry name" value="HDOD"/>
</dbReference>
<organism evidence="2 3">
    <name type="scientific">Paucidesulfovibrio gracilis DSM 16080</name>
    <dbReference type="NCBI Taxonomy" id="1121449"/>
    <lineage>
        <taxon>Bacteria</taxon>
        <taxon>Pseudomonadati</taxon>
        <taxon>Thermodesulfobacteriota</taxon>
        <taxon>Desulfovibrionia</taxon>
        <taxon>Desulfovibrionales</taxon>
        <taxon>Desulfovibrionaceae</taxon>
        <taxon>Paucidesulfovibrio</taxon>
    </lineage>
</organism>
<dbReference type="Pfam" id="PF08668">
    <property type="entry name" value="HDOD"/>
    <property type="match status" value="1"/>
</dbReference>
<dbReference type="AlphaFoldDB" id="A0A1T4W3P1"/>
<dbReference type="RefSeq" id="WP_078716032.1">
    <property type="nucleotide sequence ID" value="NZ_FUYC01000001.1"/>
</dbReference>
<sequence>MQTINVDELAPDMILAKDIHGPDGRLLLAGNTILETHHLRVLRIWGITEAVILGNGTEPIRQEDDFPPEILHRAEQRVSVLFDACSEDHPATTELRRQCLLFRARALMENQEPHRVRHCPLVDPPKSSPPSLEEMLKQGDVFISFPETFFRILEVIDDPTSTARHLADVVGKDPGMTAKLLRLVNSPFYGFSRPVEQIERAVTLVGTRELSQLALGVTIIQSFSGISTPAPTTKAIWTHSLACGVFARVLASHLPEISGEALFVAGILHDTGRLVMLSRLPEIVAQAIIISHQECLPLYLAEQRLLGWDHTTLARELFQRWNLPPTLLETAAGHHAPTLCAEPRGASLLHMADMMTIALEYGFNGSALVPNPEPGAWECLDAPLSIIGPTIRTGARQLEDILTLFLS</sequence>
<gene>
    <name evidence="2" type="ORF">SAMN02745704_00230</name>
</gene>
<dbReference type="STRING" id="1121449.SAMN02745704_00230"/>